<dbReference type="AlphaFoldDB" id="A0A1Q4HNZ8"/>
<dbReference type="GO" id="GO:0046872">
    <property type="term" value="F:metal ion binding"/>
    <property type="evidence" value="ECO:0007669"/>
    <property type="project" value="InterPro"/>
</dbReference>
<dbReference type="Pfam" id="PF11716">
    <property type="entry name" value="MDMPI_N"/>
    <property type="match status" value="1"/>
</dbReference>
<dbReference type="SUPFAM" id="SSF109854">
    <property type="entry name" value="DinB/YfiT-like putative metalloenzymes"/>
    <property type="match status" value="1"/>
</dbReference>
<dbReference type="NCBIfam" id="TIGR03083">
    <property type="entry name" value="maleylpyruvate isomerase family mycothiol-dependent enzyme"/>
    <property type="match status" value="1"/>
</dbReference>
<dbReference type="OrthoDB" id="5185819at2"/>
<proteinExistence type="predicted"/>
<dbReference type="InterPro" id="IPR017520">
    <property type="entry name" value="CHP03086"/>
</dbReference>
<evidence type="ECO:0000313" key="3">
    <source>
        <dbReference type="Proteomes" id="UP000186438"/>
    </source>
</evidence>
<comment type="caution">
    <text evidence="2">The sequence shown here is derived from an EMBL/GenBank/DDBJ whole genome shotgun (WGS) entry which is preliminary data.</text>
</comment>
<dbReference type="EMBL" id="MPNT01000027">
    <property type="protein sequence ID" value="OJZ69420.1"/>
    <property type="molecule type" value="Genomic_DNA"/>
</dbReference>
<name>A0A1Q4HNZ8_9MYCO</name>
<dbReference type="STRING" id="53378.BRW65_22680"/>
<reference evidence="2 3" key="1">
    <citation type="submission" date="2016-11" db="EMBL/GenBank/DDBJ databases">
        <title>Genome sequences of unsequenced Mycobacteria.</title>
        <authorList>
            <person name="Greninger A.L."/>
            <person name="Fang F."/>
            <person name="Jerome K.R."/>
        </authorList>
    </citation>
    <scope>NUCLEOTIDE SEQUENCE [LARGE SCALE GENOMIC DNA]</scope>
    <source>
        <strain evidence="2 3">M11</strain>
    </source>
</reference>
<dbReference type="Proteomes" id="UP000186438">
    <property type="component" value="Unassembled WGS sequence"/>
</dbReference>
<evidence type="ECO:0000313" key="2">
    <source>
        <dbReference type="EMBL" id="OJZ69420.1"/>
    </source>
</evidence>
<dbReference type="InterPro" id="IPR034660">
    <property type="entry name" value="DinB/YfiT-like"/>
</dbReference>
<gene>
    <name evidence="2" type="ORF">BRW65_22680</name>
</gene>
<evidence type="ECO:0000259" key="1">
    <source>
        <dbReference type="Pfam" id="PF11716"/>
    </source>
</evidence>
<organism evidence="2 3">
    <name type="scientific">Mycobacterium paraffinicum</name>
    <dbReference type="NCBI Taxonomy" id="53378"/>
    <lineage>
        <taxon>Bacteria</taxon>
        <taxon>Bacillati</taxon>
        <taxon>Actinomycetota</taxon>
        <taxon>Actinomycetes</taxon>
        <taxon>Mycobacteriales</taxon>
        <taxon>Mycobacteriaceae</taxon>
        <taxon>Mycobacterium</taxon>
    </lineage>
</organism>
<keyword evidence="3" id="KW-1185">Reference proteome</keyword>
<dbReference type="InterPro" id="IPR017517">
    <property type="entry name" value="Maleyloyr_isom"/>
</dbReference>
<dbReference type="Gene3D" id="1.20.120.450">
    <property type="entry name" value="dinb family like domain"/>
    <property type="match status" value="1"/>
</dbReference>
<accession>A0A1Q4HNZ8</accession>
<sequence>MGAQMPFAEPTHFMQAALAVDNVLAHVADDQWSAPTPCTQWTVADVTDHLIEVNHSFTAQLQPENCIASTTHGGSPSGELLARYRCSTEELRRALDCAAQPDGQLPTSLRVRLALRVADLVIHAWDIATSTGDCLQIDDRLVDEVLAFADSRRAALQRGGQFAAAQPISSNAPAIDRLAALSGRTPTHAAAHGE</sequence>
<protein>
    <submittedName>
        <fullName evidence="2">TIGR03086 family protein</fullName>
    </submittedName>
</protein>
<dbReference type="NCBIfam" id="TIGR03086">
    <property type="entry name" value="TIGR03086 family metal-binding protein"/>
    <property type="match status" value="1"/>
</dbReference>
<feature type="domain" description="Mycothiol-dependent maleylpyruvate isomerase metal-binding" evidence="1">
    <location>
        <begin position="15"/>
        <end position="128"/>
    </location>
</feature>
<dbReference type="InterPro" id="IPR024344">
    <property type="entry name" value="MDMPI_metal-binding"/>
</dbReference>